<proteinExistence type="predicted"/>
<dbReference type="RefSeq" id="WP_171227035.1">
    <property type="nucleotide sequence ID" value="NZ_CP053085.1"/>
</dbReference>
<evidence type="ECO:0008006" key="4">
    <source>
        <dbReference type="Google" id="ProtNLM"/>
    </source>
</evidence>
<accession>A0A6M4ISH7</accession>
<dbReference type="KEGG" id="ggr:HKW67_19800"/>
<evidence type="ECO:0000313" key="3">
    <source>
        <dbReference type="Proteomes" id="UP000500938"/>
    </source>
</evidence>
<organism evidence="2 3">
    <name type="scientific">Gemmatimonas groenlandica</name>
    <dbReference type="NCBI Taxonomy" id="2732249"/>
    <lineage>
        <taxon>Bacteria</taxon>
        <taxon>Pseudomonadati</taxon>
        <taxon>Gemmatimonadota</taxon>
        <taxon>Gemmatimonadia</taxon>
        <taxon>Gemmatimonadales</taxon>
        <taxon>Gemmatimonadaceae</taxon>
        <taxon>Gemmatimonas</taxon>
    </lineage>
</organism>
<sequence>MSSIAGLRTWGKGSQQYLQGQRGPRNGCMVQVILNGVSITNGASDELFDVNSLNASVIIGFEYYTVASTPPRFNTSGGRVGGAHCGTAVFWTK</sequence>
<evidence type="ECO:0000256" key="1">
    <source>
        <dbReference type="SAM" id="MobiDB-lite"/>
    </source>
</evidence>
<dbReference type="AlphaFoldDB" id="A0A6M4ISH7"/>
<protein>
    <recommendedName>
        <fullName evidence="4">TonB-dependent receptor plug domain-containing protein</fullName>
    </recommendedName>
</protein>
<feature type="region of interest" description="Disordered" evidence="1">
    <location>
        <begin position="1"/>
        <end position="21"/>
    </location>
</feature>
<keyword evidence="3" id="KW-1185">Reference proteome</keyword>
<name>A0A6M4ISH7_9BACT</name>
<dbReference type="EMBL" id="CP053085">
    <property type="protein sequence ID" value="QJR37600.1"/>
    <property type="molecule type" value="Genomic_DNA"/>
</dbReference>
<dbReference type="Proteomes" id="UP000500938">
    <property type="component" value="Chromosome"/>
</dbReference>
<gene>
    <name evidence="2" type="ORF">HKW67_19800</name>
</gene>
<evidence type="ECO:0000313" key="2">
    <source>
        <dbReference type="EMBL" id="QJR37600.1"/>
    </source>
</evidence>
<reference evidence="2 3" key="1">
    <citation type="submission" date="2020-05" db="EMBL/GenBank/DDBJ databases">
        <title>Complete genome sequence of Gemmatimonas greenlandica TET16.</title>
        <authorList>
            <person name="Zeng Y."/>
        </authorList>
    </citation>
    <scope>NUCLEOTIDE SEQUENCE [LARGE SCALE GENOMIC DNA]</scope>
    <source>
        <strain evidence="2 3">TET16</strain>
    </source>
</reference>